<proteinExistence type="predicted"/>
<comment type="caution">
    <text evidence="2">The sequence shown here is derived from an EMBL/GenBank/DDBJ whole genome shotgun (WGS) entry which is preliminary data.</text>
</comment>
<keyword evidence="1" id="KW-0732">Signal</keyword>
<protein>
    <submittedName>
        <fullName evidence="2">Uncharacterized protein</fullName>
    </submittedName>
</protein>
<dbReference type="EMBL" id="RSCL01000001">
    <property type="protein sequence ID" value="RUT10325.1"/>
    <property type="molecule type" value="Genomic_DNA"/>
</dbReference>
<feature type="chain" id="PRO_5030083011" evidence="1">
    <location>
        <begin position="20"/>
        <end position="215"/>
    </location>
</feature>
<evidence type="ECO:0000313" key="3">
    <source>
        <dbReference type="Proteomes" id="UP000271624"/>
    </source>
</evidence>
<keyword evidence="3" id="KW-1185">Reference proteome</keyword>
<sequence>MKLTFLSKTFGALFLIALAAIGSVGLQKPADAQLQAQTEPAQNACSIASAQVPESVFDGVNLSAEQFAAYDAVTKRYDDEVVSRLTAKATKVIKPNAVVGFFQRQGVEIPPQLQETIASEAGNSKPAQIDSLTAKYGQHGSFIPEKTLVYNQELFEEFQKESQILLLQILAVMNPEQQQKYQQNQEAFRRSDKACGIDNSPFIKVGDSYELGGYY</sequence>
<feature type="signal peptide" evidence="1">
    <location>
        <begin position="1"/>
        <end position="19"/>
    </location>
</feature>
<reference evidence="2" key="2">
    <citation type="journal article" date="2019" name="Genome Biol. Evol.">
        <title>Day and night: Metabolic profiles and evolutionary relationships of six axenic non-marine cyanobacteria.</title>
        <authorList>
            <person name="Will S.E."/>
            <person name="Henke P."/>
            <person name="Boedeker C."/>
            <person name="Huang S."/>
            <person name="Brinkmann H."/>
            <person name="Rohde M."/>
            <person name="Jarek M."/>
            <person name="Friedl T."/>
            <person name="Seufert S."/>
            <person name="Schumacher M."/>
            <person name="Overmann J."/>
            <person name="Neumann-Schaal M."/>
            <person name="Petersen J."/>
        </authorList>
    </citation>
    <scope>NUCLEOTIDE SEQUENCE [LARGE SCALE GENOMIC DNA]</scope>
    <source>
        <strain evidence="2">PCC 7102</strain>
    </source>
</reference>
<organism evidence="2 3">
    <name type="scientific">Dulcicalothrix desertica PCC 7102</name>
    <dbReference type="NCBI Taxonomy" id="232991"/>
    <lineage>
        <taxon>Bacteria</taxon>
        <taxon>Bacillati</taxon>
        <taxon>Cyanobacteriota</taxon>
        <taxon>Cyanophyceae</taxon>
        <taxon>Nostocales</taxon>
        <taxon>Calotrichaceae</taxon>
        <taxon>Dulcicalothrix</taxon>
    </lineage>
</organism>
<accession>A0A3S1CMB8</accession>
<dbReference type="Proteomes" id="UP000271624">
    <property type="component" value="Unassembled WGS sequence"/>
</dbReference>
<gene>
    <name evidence="2" type="ORF">DSM106972_008200</name>
</gene>
<evidence type="ECO:0000256" key="1">
    <source>
        <dbReference type="SAM" id="SignalP"/>
    </source>
</evidence>
<dbReference type="RefSeq" id="WP_127079057.1">
    <property type="nucleotide sequence ID" value="NZ_RSCL01000001.1"/>
</dbReference>
<reference evidence="2" key="1">
    <citation type="submission" date="2018-12" db="EMBL/GenBank/DDBJ databases">
        <authorList>
            <person name="Will S."/>
            <person name="Neumann-Schaal M."/>
            <person name="Henke P."/>
        </authorList>
    </citation>
    <scope>NUCLEOTIDE SEQUENCE</scope>
    <source>
        <strain evidence="2">PCC 7102</strain>
    </source>
</reference>
<dbReference type="AlphaFoldDB" id="A0A3S1CMB8"/>
<name>A0A3S1CMB8_9CYAN</name>
<evidence type="ECO:0000313" key="2">
    <source>
        <dbReference type="EMBL" id="RUT10325.1"/>
    </source>
</evidence>